<evidence type="ECO:0000313" key="2">
    <source>
        <dbReference type="Proteomes" id="UP000314294"/>
    </source>
</evidence>
<dbReference type="Proteomes" id="UP000314294">
    <property type="component" value="Unassembled WGS sequence"/>
</dbReference>
<name>A0A4Z2IMQ2_9TELE</name>
<dbReference type="AlphaFoldDB" id="A0A4Z2IMQ2"/>
<proteinExistence type="predicted"/>
<gene>
    <name evidence="1" type="ORF">EYF80_010934</name>
</gene>
<dbReference type="EMBL" id="SRLO01000070">
    <property type="protein sequence ID" value="TNN78764.1"/>
    <property type="molecule type" value="Genomic_DNA"/>
</dbReference>
<comment type="caution">
    <text evidence="1">The sequence shown here is derived from an EMBL/GenBank/DDBJ whole genome shotgun (WGS) entry which is preliminary data.</text>
</comment>
<protein>
    <submittedName>
        <fullName evidence="1">Uncharacterized protein</fullName>
    </submittedName>
</protein>
<evidence type="ECO:0000313" key="1">
    <source>
        <dbReference type="EMBL" id="TNN78764.1"/>
    </source>
</evidence>
<organism evidence="1 2">
    <name type="scientific">Liparis tanakae</name>
    <name type="common">Tanaka's snailfish</name>
    <dbReference type="NCBI Taxonomy" id="230148"/>
    <lineage>
        <taxon>Eukaryota</taxon>
        <taxon>Metazoa</taxon>
        <taxon>Chordata</taxon>
        <taxon>Craniata</taxon>
        <taxon>Vertebrata</taxon>
        <taxon>Euteleostomi</taxon>
        <taxon>Actinopterygii</taxon>
        <taxon>Neopterygii</taxon>
        <taxon>Teleostei</taxon>
        <taxon>Neoteleostei</taxon>
        <taxon>Acanthomorphata</taxon>
        <taxon>Eupercaria</taxon>
        <taxon>Perciformes</taxon>
        <taxon>Cottioidei</taxon>
        <taxon>Cottales</taxon>
        <taxon>Liparidae</taxon>
        <taxon>Liparis</taxon>
    </lineage>
</organism>
<keyword evidence="2" id="KW-1185">Reference proteome</keyword>
<reference evidence="1 2" key="1">
    <citation type="submission" date="2019-03" db="EMBL/GenBank/DDBJ databases">
        <title>First draft genome of Liparis tanakae, snailfish: a comprehensive survey of snailfish specific genes.</title>
        <authorList>
            <person name="Kim W."/>
            <person name="Song I."/>
            <person name="Jeong J.-H."/>
            <person name="Kim D."/>
            <person name="Kim S."/>
            <person name="Ryu S."/>
            <person name="Song J.Y."/>
            <person name="Lee S.K."/>
        </authorList>
    </citation>
    <scope>NUCLEOTIDE SEQUENCE [LARGE SCALE GENOMIC DNA]</scope>
    <source>
        <tissue evidence="1">Muscle</tissue>
    </source>
</reference>
<accession>A0A4Z2IMQ2</accession>
<sequence>MLQPDLLPGPETCAAVCQRARDAGAESDILVTLGSAGCMEVREEAGLPNKALNWDTCACHDIRCNSGVDWERPFDL</sequence>